<proteinExistence type="predicted"/>
<dbReference type="WBParaSite" id="HPBE_0002691201-mRNA-1">
    <property type="protein sequence ID" value="HPBE_0002691201-mRNA-1"/>
    <property type="gene ID" value="HPBE_0002691201"/>
</dbReference>
<feature type="region of interest" description="Disordered" evidence="1">
    <location>
        <begin position="207"/>
        <end position="367"/>
    </location>
</feature>
<organism evidence="2 3">
    <name type="scientific">Heligmosomoides polygyrus</name>
    <name type="common">Parasitic roundworm</name>
    <dbReference type="NCBI Taxonomy" id="6339"/>
    <lineage>
        <taxon>Eukaryota</taxon>
        <taxon>Metazoa</taxon>
        <taxon>Ecdysozoa</taxon>
        <taxon>Nematoda</taxon>
        <taxon>Chromadorea</taxon>
        <taxon>Rhabditida</taxon>
        <taxon>Rhabditina</taxon>
        <taxon>Rhabditomorpha</taxon>
        <taxon>Strongyloidea</taxon>
        <taxon>Heligmosomidae</taxon>
        <taxon>Heligmosomoides</taxon>
    </lineage>
</organism>
<evidence type="ECO:0000256" key="1">
    <source>
        <dbReference type="SAM" id="MobiDB-lite"/>
    </source>
</evidence>
<dbReference type="Proteomes" id="UP000050761">
    <property type="component" value="Unassembled WGS sequence"/>
</dbReference>
<feature type="region of interest" description="Disordered" evidence="1">
    <location>
        <begin position="148"/>
        <end position="193"/>
    </location>
</feature>
<evidence type="ECO:0000313" key="3">
    <source>
        <dbReference type="WBParaSite" id="HPBE_0002691201-mRNA-1"/>
    </source>
</evidence>
<dbReference type="Gene3D" id="3.10.20.90">
    <property type="entry name" value="Phosphatidylinositol 3-kinase Catalytic Subunit, Chain A, domain 1"/>
    <property type="match status" value="1"/>
</dbReference>
<feature type="compositionally biased region" description="Low complexity" evidence="1">
    <location>
        <begin position="298"/>
        <end position="308"/>
    </location>
</feature>
<evidence type="ECO:0000313" key="2">
    <source>
        <dbReference type="Proteomes" id="UP000050761"/>
    </source>
</evidence>
<dbReference type="AlphaFoldDB" id="A0A183GW42"/>
<protein>
    <submittedName>
        <fullName evidence="3">HTH La-type RNA-binding domain-containing protein</fullName>
    </submittedName>
</protein>
<sequence length="367" mass="40569">LQAREHCEVQQSFRRFFRCAAKVPIRTVRRLLETKLFLTDQFSVHFISDRDFQDIPDDVTLRTLVLDGGFDRTRPFRLFFTLIPTVVDDAPPVLDAEMMPCLMPEAPVHQEAPSTMQPSGQLQPVQIVSPVVPALTVSLSTDIYGHSAPIITPQCAPRKRRKLSDPKKSPTERSPTTAPPQPPPPPPIAPNMLVGPLLRPMFIAQSPFMHRSPPNMHIQMPFPQPPQNGANPVERSPSKRPTPAPPRHEIDQPPRLQREDPVIGTVPPPTLEPSISSSASSITNIERAPAPAPADVTPMQLHHQQQQPMMPPRLEPSQQVVPLPPTSQHHHPTAPAPPPLPSSHAADRSSTPRAPKAEKNTKKKPPP</sequence>
<feature type="compositionally biased region" description="Pro residues" evidence="1">
    <location>
        <begin position="177"/>
        <end position="189"/>
    </location>
</feature>
<feature type="compositionally biased region" description="Basic and acidic residues" evidence="1">
    <location>
        <begin position="246"/>
        <end position="261"/>
    </location>
</feature>
<keyword evidence="2" id="KW-1185">Reference proteome</keyword>
<accession>A0A183GW42</accession>
<reference evidence="3" key="1">
    <citation type="submission" date="2019-09" db="UniProtKB">
        <authorList>
            <consortium name="WormBaseParasite"/>
        </authorList>
    </citation>
    <scope>IDENTIFICATION</scope>
</reference>
<name>A0A183GW42_HELPZ</name>